<dbReference type="AlphaFoldDB" id="A0A645DZT6"/>
<name>A0A645DZT6_9ZZZZ</name>
<proteinExistence type="predicted"/>
<gene>
    <name evidence="1" type="ORF">SDC9_141963</name>
</gene>
<accession>A0A645DZT6</accession>
<dbReference type="EMBL" id="VSSQ01041399">
    <property type="protein sequence ID" value="MPM94815.1"/>
    <property type="molecule type" value="Genomic_DNA"/>
</dbReference>
<evidence type="ECO:0000313" key="1">
    <source>
        <dbReference type="EMBL" id="MPM94815.1"/>
    </source>
</evidence>
<sequence length="59" mass="6125">MKLVQAGFASATYFQLYYDQILPSAVAGSVNDAVAKLYAGTATPEEVAAEIQAAADANK</sequence>
<organism evidence="1">
    <name type="scientific">bioreactor metagenome</name>
    <dbReference type="NCBI Taxonomy" id="1076179"/>
    <lineage>
        <taxon>unclassified sequences</taxon>
        <taxon>metagenomes</taxon>
        <taxon>ecological metagenomes</taxon>
    </lineage>
</organism>
<comment type="caution">
    <text evidence="1">The sequence shown here is derived from an EMBL/GenBank/DDBJ whole genome shotgun (WGS) entry which is preliminary data.</text>
</comment>
<reference evidence="1" key="1">
    <citation type="submission" date="2019-08" db="EMBL/GenBank/DDBJ databases">
        <authorList>
            <person name="Kucharzyk K."/>
            <person name="Murdoch R.W."/>
            <person name="Higgins S."/>
            <person name="Loffler F."/>
        </authorList>
    </citation>
    <scope>NUCLEOTIDE SEQUENCE</scope>
</reference>
<dbReference type="Gene3D" id="3.40.190.10">
    <property type="entry name" value="Periplasmic binding protein-like II"/>
    <property type="match status" value="2"/>
</dbReference>
<protein>
    <submittedName>
        <fullName evidence="1">Uncharacterized protein</fullName>
    </submittedName>
</protein>